<dbReference type="InterPro" id="IPR019832">
    <property type="entry name" value="Mn/Fe_SOD_C"/>
</dbReference>
<sequence>MAKKKYELPPLPYGYKDLEPYMSEEQLQIHHDKHHQAYVDGANALLDKFDSRPGVEFDVKAVAKELSFHVGGFVLHKMFWENLAPAPKGGGEPTGTLAKYIEKDFGSLERFKQEFSQAAISTEGSGWAALTICRRTDRLFITQIEKHNVNVIPHFRVLMVLDVWEHAYYLDYKNVRPDYVAAFWNLVNWEEVNRRLEIELLSNSLNLVDNRRVLDMKIEEFRENFDDWIASFDKK</sequence>
<evidence type="ECO:0000313" key="12">
    <source>
        <dbReference type="Proteomes" id="UP000062768"/>
    </source>
</evidence>
<dbReference type="Pfam" id="PF00081">
    <property type="entry name" value="Sod_Fe_N"/>
    <property type="match status" value="1"/>
</dbReference>
<dbReference type="KEGG" id="mfc:BRM9_1079"/>
<dbReference type="Proteomes" id="UP000029661">
    <property type="component" value="Chromosome"/>
</dbReference>
<evidence type="ECO:0000259" key="7">
    <source>
        <dbReference type="Pfam" id="PF00081"/>
    </source>
</evidence>
<name>A0A089ZFW4_METFO</name>
<dbReference type="EC" id="1.15.1.1" evidence="2 6"/>
<gene>
    <name evidence="10" type="primary">sod</name>
    <name evidence="9" type="ORF">BRM9_1079</name>
    <name evidence="10" type="ORF">MB9_1265</name>
</gene>
<comment type="function">
    <text evidence="6">Destroys radicals which are normally produced within the cells and which are toxic to biological systems.</text>
</comment>
<dbReference type="PANTHER" id="PTHR11404">
    <property type="entry name" value="SUPEROXIDE DISMUTASE 2"/>
    <property type="match status" value="1"/>
</dbReference>
<dbReference type="STRING" id="2162.BRM9_1079"/>
<dbReference type="FunFam" id="3.55.40.20:FF:000004">
    <property type="entry name" value="Superoxide dismutase [Fe]"/>
    <property type="match status" value="1"/>
</dbReference>
<dbReference type="RefSeq" id="WP_048085076.1">
    <property type="nucleotide sequence ID" value="NZ_CP006933.1"/>
</dbReference>
<organism evidence="9 11">
    <name type="scientific">Methanobacterium formicicum</name>
    <dbReference type="NCBI Taxonomy" id="2162"/>
    <lineage>
        <taxon>Archaea</taxon>
        <taxon>Methanobacteriati</taxon>
        <taxon>Methanobacteriota</taxon>
        <taxon>Methanomada group</taxon>
        <taxon>Methanobacteria</taxon>
        <taxon>Methanobacteriales</taxon>
        <taxon>Methanobacteriaceae</taxon>
        <taxon>Methanobacterium</taxon>
    </lineage>
</organism>
<dbReference type="InterPro" id="IPR036314">
    <property type="entry name" value="SOD_C_sf"/>
</dbReference>
<dbReference type="GO" id="GO:0004784">
    <property type="term" value="F:superoxide dismutase activity"/>
    <property type="evidence" value="ECO:0007669"/>
    <property type="project" value="UniProtKB-EC"/>
</dbReference>
<evidence type="ECO:0000256" key="1">
    <source>
        <dbReference type="ARBA" id="ARBA00008714"/>
    </source>
</evidence>
<dbReference type="GeneID" id="26739511"/>
<dbReference type="OrthoDB" id="32917at2157"/>
<accession>A0A089ZFW4</accession>
<dbReference type="InterPro" id="IPR050265">
    <property type="entry name" value="Fe/Mn_Superoxide_Dismutase"/>
</dbReference>
<dbReference type="InterPro" id="IPR019831">
    <property type="entry name" value="Mn/Fe_SOD_N"/>
</dbReference>
<feature type="domain" description="Manganese/iron superoxide dismutase N-terminal" evidence="7">
    <location>
        <begin position="5"/>
        <end position="84"/>
    </location>
</feature>
<feature type="domain" description="Manganese/iron superoxide dismutase C-terminal" evidence="8">
    <location>
        <begin position="93"/>
        <end position="195"/>
    </location>
</feature>
<feature type="binding site" evidence="5">
    <location>
        <position position="76"/>
    </location>
    <ligand>
        <name>Mn(2+)</name>
        <dbReference type="ChEBI" id="CHEBI:29035"/>
    </ligand>
</feature>
<dbReference type="PANTHER" id="PTHR11404:SF6">
    <property type="entry name" value="SUPEROXIDE DISMUTASE [MN], MITOCHONDRIAL"/>
    <property type="match status" value="1"/>
</dbReference>
<evidence type="ECO:0000313" key="9">
    <source>
        <dbReference type="EMBL" id="AIS31895.1"/>
    </source>
</evidence>
<evidence type="ECO:0000256" key="3">
    <source>
        <dbReference type="ARBA" id="ARBA00022723"/>
    </source>
</evidence>
<dbReference type="InterPro" id="IPR036324">
    <property type="entry name" value="Mn/Fe_SOD_N_sf"/>
</dbReference>
<feature type="binding site" evidence="5">
    <location>
        <position position="162"/>
    </location>
    <ligand>
        <name>Mn(2+)</name>
        <dbReference type="ChEBI" id="CHEBI:29035"/>
    </ligand>
</feature>
<reference evidence="9" key="1">
    <citation type="submission" date="2013-12" db="EMBL/GenBank/DDBJ databases">
        <title>The complete genome sequence of Methanobacterium sp. BRM9.</title>
        <authorList>
            <consortium name="Pastoral Greenhouse Gas Research Consortium"/>
            <person name="Kelly W.J."/>
            <person name="Leahy S.C."/>
            <person name="Perry R."/>
            <person name="Li D."/>
            <person name="Altermann E."/>
            <person name="Lambie S.C."/>
            <person name="Attwood G.T."/>
        </authorList>
    </citation>
    <scope>NUCLEOTIDE SEQUENCE [LARGE SCALE GENOMIC DNA]</scope>
    <source>
        <strain evidence="9">BRM9</strain>
    </source>
</reference>
<keyword evidence="3 5" id="KW-0479">Metal-binding</keyword>
<dbReference type="SMR" id="A0A089ZFW4"/>
<dbReference type="InterPro" id="IPR019833">
    <property type="entry name" value="Mn/Fe_SOD_BS"/>
</dbReference>
<dbReference type="SUPFAM" id="SSF46609">
    <property type="entry name" value="Fe,Mn superoxide dismutase (SOD), N-terminal domain"/>
    <property type="match status" value="1"/>
</dbReference>
<evidence type="ECO:0000256" key="4">
    <source>
        <dbReference type="ARBA" id="ARBA00023002"/>
    </source>
</evidence>
<feature type="binding site" evidence="5">
    <location>
        <position position="166"/>
    </location>
    <ligand>
        <name>Mn(2+)</name>
        <dbReference type="ChEBI" id="CHEBI:29035"/>
    </ligand>
</feature>
<protein>
    <recommendedName>
        <fullName evidence="2 6">Superoxide dismutase</fullName>
        <ecNumber evidence="2 6">1.15.1.1</ecNumber>
    </recommendedName>
</protein>
<proteinExistence type="inferred from homology"/>
<evidence type="ECO:0000313" key="11">
    <source>
        <dbReference type="Proteomes" id="UP000029661"/>
    </source>
</evidence>
<feature type="binding site" evidence="5">
    <location>
        <position position="30"/>
    </location>
    <ligand>
        <name>Mn(2+)</name>
        <dbReference type="ChEBI" id="CHEBI:29035"/>
    </ligand>
</feature>
<comment type="catalytic activity">
    <reaction evidence="6">
        <text>2 superoxide + 2 H(+) = H2O2 + O2</text>
        <dbReference type="Rhea" id="RHEA:20696"/>
        <dbReference type="ChEBI" id="CHEBI:15378"/>
        <dbReference type="ChEBI" id="CHEBI:15379"/>
        <dbReference type="ChEBI" id="CHEBI:16240"/>
        <dbReference type="ChEBI" id="CHEBI:18421"/>
        <dbReference type="EC" id="1.15.1.1"/>
    </reaction>
</comment>
<dbReference type="PROSITE" id="PS00088">
    <property type="entry name" value="SOD_MN"/>
    <property type="match status" value="1"/>
</dbReference>
<evidence type="ECO:0000313" key="10">
    <source>
        <dbReference type="EMBL" id="CEL24903.1"/>
    </source>
</evidence>
<dbReference type="Gene3D" id="1.10.287.990">
    <property type="entry name" value="Fe,Mn superoxide dismutase (SOD) domain"/>
    <property type="match status" value="1"/>
</dbReference>
<dbReference type="Proteomes" id="UP000062768">
    <property type="component" value="Chromosome I"/>
</dbReference>
<evidence type="ECO:0000259" key="8">
    <source>
        <dbReference type="Pfam" id="PF02777"/>
    </source>
</evidence>
<reference evidence="10" key="2">
    <citation type="submission" date="2014-09" db="EMBL/GenBank/DDBJ databases">
        <authorList>
            <person name="Bishop-Lilly K.A."/>
            <person name="Broomall S.M."/>
            <person name="Chain P.S."/>
            <person name="Chertkov O."/>
            <person name="Coyne S.R."/>
            <person name="Daligault H.E."/>
            <person name="Davenport K.W."/>
            <person name="Erkkila T."/>
            <person name="Frey K.G."/>
            <person name="Gibbons H.S."/>
            <person name="Gu W."/>
            <person name="Jaissle J."/>
            <person name="Johnson S.L."/>
            <person name="Koroleva G.I."/>
            <person name="Ladner J.T."/>
            <person name="Lo C.-C."/>
            <person name="Minogue T.D."/>
            <person name="Munk C."/>
            <person name="Palacios G.F."/>
            <person name="Redden C.L."/>
            <person name="Rosenzweig C.N."/>
            <person name="Scholz M.B."/>
            <person name="Teshima H."/>
            <person name="Xu Y."/>
        </authorList>
    </citation>
    <scope>NUCLEOTIDE SEQUENCE</scope>
    <source>
        <strain evidence="10">Mb9</strain>
    </source>
</reference>
<dbReference type="EMBL" id="LN734822">
    <property type="protein sequence ID" value="CEL24903.1"/>
    <property type="molecule type" value="Genomic_DNA"/>
</dbReference>
<dbReference type="Gene3D" id="3.55.40.20">
    <property type="entry name" value="Iron/manganese superoxide dismutase, C-terminal domain"/>
    <property type="match status" value="1"/>
</dbReference>
<dbReference type="EMBL" id="CP006933">
    <property type="protein sequence ID" value="AIS31895.1"/>
    <property type="molecule type" value="Genomic_DNA"/>
</dbReference>
<dbReference type="PRINTS" id="PR01703">
    <property type="entry name" value="MNSODISMTASE"/>
</dbReference>
<dbReference type="PATRIC" id="fig|2162.10.peg.1323"/>
<evidence type="ECO:0000256" key="5">
    <source>
        <dbReference type="PIRSR" id="PIRSR000349-1"/>
    </source>
</evidence>
<keyword evidence="4 6" id="KW-0560">Oxidoreductase</keyword>
<evidence type="ECO:0000256" key="6">
    <source>
        <dbReference type="RuleBase" id="RU000414"/>
    </source>
</evidence>
<keyword evidence="12" id="KW-1185">Reference proteome</keyword>
<dbReference type="AlphaFoldDB" id="A0A089ZFW4"/>
<dbReference type="GO" id="GO:0046872">
    <property type="term" value="F:metal ion binding"/>
    <property type="evidence" value="ECO:0007669"/>
    <property type="project" value="UniProtKB-KW"/>
</dbReference>
<evidence type="ECO:0000256" key="2">
    <source>
        <dbReference type="ARBA" id="ARBA00012682"/>
    </source>
</evidence>
<dbReference type="SUPFAM" id="SSF54719">
    <property type="entry name" value="Fe,Mn superoxide dismutase (SOD), C-terminal domain"/>
    <property type="match status" value="1"/>
</dbReference>
<dbReference type="Pfam" id="PF02777">
    <property type="entry name" value="Sod_Fe_C"/>
    <property type="match status" value="1"/>
</dbReference>
<dbReference type="InterPro" id="IPR001189">
    <property type="entry name" value="Mn/Fe_SOD"/>
</dbReference>
<dbReference type="PIRSF" id="PIRSF000349">
    <property type="entry name" value="SODismutase"/>
    <property type="match status" value="1"/>
</dbReference>
<comment type="similarity">
    <text evidence="1 6">Belongs to the iron/manganese superoxide dismutase family.</text>
</comment>